<proteinExistence type="predicted"/>
<comment type="caution">
    <text evidence="1">The sequence shown here is derived from an EMBL/GenBank/DDBJ whole genome shotgun (WGS) entry which is preliminary data.</text>
</comment>
<protein>
    <submittedName>
        <fullName evidence="1">Uncharacterized protein</fullName>
    </submittedName>
</protein>
<accession>A0A561QHN9</accession>
<gene>
    <name evidence="1" type="ORF">FHW37_107271</name>
</gene>
<dbReference type="EMBL" id="VIWP01000007">
    <property type="protein sequence ID" value="TWF49900.1"/>
    <property type="molecule type" value="Genomic_DNA"/>
</dbReference>
<evidence type="ECO:0000313" key="1">
    <source>
        <dbReference type="EMBL" id="TWF49900.1"/>
    </source>
</evidence>
<sequence length="60" mass="6462">MMIAAAHSQLMLRSAFNVAPDSVRQGNLSVSPGGIDTAILHLVALYDDSLQSFHINVRIV</sequence>
<name>A0A561QHN9_9HYPH</name>
<keyword evidence="2" id="KW-1185">Reference proteome</keyword>
<dbReference type="Proteomes" id="UP000320653">
    <property type="component" value="Unassembled WGS sequence"/>
</dbReference>
<evidence type="ECO:0000313" key="2">
    <source>
        <dbReference type="Proteomes" id="UP000320653"/>
    </source>
</evidence>
<reference evidence="1 2" key="1">
    <citation type="submission" date="2019-06" db="EMBL/GenBank/DDBJ databases">
        <title>Sorghum-associated microbial communities from plants grown in Nebraska, USA.</title>
        <authorList>
            <person name="Schachtman D."/>
        </authorList>
    </citation>
    <scope>NUCLEOTIDE SEQUENCE [LARGE SCALE GENOMIC DNA]</scope>
    <source>
        <strain evidence="1 2">1225</strain>
    </source>
</reference>
<dbReference type="AlphaFoldDB" id="A0A561QHN9"/>
<organism evidence="1 2">
    <name type="scientific">Neorhizobium alkalisoli</name>
    <dbReference type="NCBI Taxonomy" id="528178"/>
    <lineage>
        <taxon>Bacteria</taxon>
        <taxon>Pseudomonadati</taxon>
        <taxon>Pseudomonadota</taxon>
        <taxon>Alphaproteobacteria</taxon>
        <taxon>Hyphomicrobiales</taxon>
        <taxon>Rhizobiaceae</taxon>
        <taxon>Rhizobium/Agrobacterium group</taxon>
        <taxon>Neorhizobium</taxon>
    </lineage>
</organism>